<dbReference type="STRING" id="388280.SAMN04488057_105232"/>
<dbReference type="PANTHER" id="PTHR43685:SF2">
    <property type="entry name" value="GLYCOSYLTRANSFERASE 2-LIKE DOMAIN-CONTAINING PROTEIN"/>
    <property type="match status" value="1"/>
</dbReference>
<proteinExistence type="predicted"/>
<organism evidence="2 3">
    <name type="scientific">Cyclobacterium lianum</name>
    <dbReference type="NCBI Taxonomy" id="388280"/>
    <lineage>
        <taxon>Bacteria</taxon>
        <taxon>Pseudomonadati</taxon>
        <taxon>Bacteroidota</taxon>
        <taxon>Cytophagia</taxon>
        <taxon>Cytophagales</taxon>
        <taxon>Cyclobacteriaceae</taxon>
        <taxon>Cyclobacterium</taxon>
    </lineage>
</organism>
<evidence type="ECO:0000259" key="1">
    <source>
        <dbReference type="Pfam" id="PF00535"/>
    </source>
</evidence>
<dbReference type="InterPro" id="IPR001173">
    <property type="entry name" value="Glyco_trans_2-like"/>
</dbReference>
<protein>
    <submittedName>
        <fullName evidence="2">Glycosyl transferase family 2</fullName>
    </submittedName>
</protein>
<dbReference type="GO" id="GO:0044010">
    <property type="term" value="P:single-species biofilm formation"/>
    <property type="evidence" value="ECO:0007669"/>
    <property type="project" value="TreeGrafter"/>
</dbReference>
<dbReference type="Pfam" id="PF00535">
    <property type="entry name" value="Glycos_transf_2"/>
    <property type="match status" value="1"/>
</dbReference>
<reference evidence="2 3" key="1">
    <citation type="submission" date="2016-11" db="EMBL/GenBank/DDBJ databases">
        <authorList>
            <person name="Jaros S."/>
            <person name="Januszkiewicz K."/>
            <person name="Wedrychowicz H."/>
        </authorList>
    </citation>
    <scope>NUCLEOTIDE SEQUENCE [LARGE SCALE GENOMIC DNA]</scope>
    <source>
        <strain evidence="2 3">CGMCC 1.6102</strain>
    </source>
</reference>
<name>A0A1M7NDN3_9BACT</name>
<evidence type="ECO:0000313" key="2">
    <source>
        <dbReference type="EMBL" id="SHN01729.1"/>
    </source>
</evidence>
<dbReference type="InterPro" id="IPR050834">
    <property type="entry name" value="Glycosyltransf_2"/>
</dbReference>
<dbReference type="AlphaFoldDB" id="A0A1M7NDN3"/>
<accession>A0A1M7NDN3</accession>
<dbReference type="RefSeq" id="WP_073094470.1">
    <property type="nucleotide sequence ID" value="NZ_FRCY01000005.1"/>
</dbReference>
<dbReference type="CDD" id="cd00761">
    <property type="entry name" value="Glyco_tranf_GTA_type"/>
    <property type="match status" value="1"/>
</dbReference>
<dbReference type="InterPro" id="IPR029044">
    <property type="entry name" value="Nucleotide-diphossugar_trans"/>
</dbReference>
<dbReference type="PANTHER" id="PTHR43685">
    <property type="entry name" value="GLYCOSYLTRANSFERASE"/>
    <property type="match status" value="1"/>
</dbReference>
<dbReference type="GO" id="GO:0016740">
    <property type="term" value="F:transferase activity"/>
    <property type="evidence" value="ECO:0007669"/>
    <property type="project" value="UniProtKB-KW"/>
</dbReference>
<dbReference type="Proteomes" id="UP000184513">
    <property type="component" value="Unassembled WGS sequence"/>
</dbReference>
<sequence length="318" mass="36169">MFSVIIPIYNKFPHLDRSVDSVLNQDFVDFELILVDDGSTDGSHEKALSFEDDRIKVFQRNTPGPGGYAARNLGIKKACYDWIAFLDADDAWKPNHLRTFSVLIELNPDIPIVSTSWIDVFDGKDSSKSFDSAYHRKHQTKGVHEIDLKSFLVNSRDGFPPFWTGALGIRKSLLQSVSGFPEGRCKRGGDVDTWLRAIYWGKLALWSPQKTVIYHRDSVNMVTKTQVFELGCEADTVKLLAEKAESEEVKSLLFQFLNARVVSRWLQTLRVGQKPGPLWGKTKWKYLNKKGRVITLASVLPSGLTARFYRFLSRGKYD</sequence>
<dbReference type="SUPFAM" id="SSF53448">
    <property type="entry name" value="Nucleotide-diphospho-sugar transferases"/>
    <property type="match status" value="1"/>
</dbReference>
<dbReference type="OrthoDB" id="6307329at2"/>
<gene>
    <name evidence="2" type="ORF">SAMN04488057_105232</name>
</gene>
<dbReference type="EMBL" id="FRCY01000005">
    <property type="protein sequence ID" value="SHN01729.1"/>
    <property type="molecule type" value="Genomic_DNA"/>
</dbReference>
<dbReference type="Gene3D" id="3.90.550.10">
    <property type="entry name" value="Spore Coat Polysaccharide Biosynthesis Protein SpsA, Chain A"/>
    <property type="match status" value="1"/>
</dbReference>
<keyword evidence="3" id="KW-1185">Reference proteome</keyword>
<keyword evidence="2" id="KW-0808">Transferase</keyword>
<evidence type="ECO:0000313" key="3">
    <source>
        <dbReference type="Proteomes" id="UP000184513"/>
    </source>
</evidence>
<feature type="domain" description="Glycosyltransferase 2-like" evidence="1">
    <location>
        <begin position="3"/>
        <end position="128"/>
    </location>
</feature>